<dbReference type="Pfam" id="PF18286">
    <property type="entry name" value="T3SS_ExsE"/>
    <property type="match status" value="1"/>
</dbReference>
<reference evidence="2 3" key="1">
    <citation type="journal article" date="2021" name="Front. Microbiol.">
        <title>Prevalence and Genetic Analysis of Chromosomal mcr-3/7 in Aeromonas From U.S. Animal-Derived Samples.</title>
        <authorList>
            <person name="Wang Y."/>
            <person name="Hou N."/>
            <person name="Rasooly R."/>
            <person name="Gu Y."/>
            <person name="He X."/>
        </authorList>
    </citation>
    <scope>NUCLEOTIDE SEQUENCE [LARGE SCALE GENOMIC DNA]</scope>
    <source>
        <strain evidence="2 3">4608</strain>
    </source>
</reference>
<dbReference type="Proteomes" id="UP000679312">
    <property type="component" value="Chromosome"/>
</dbReference>
<evidence type="ECO:0000313" key="3">
    <source>
        <dbReference type="Proteomes" id="UP000679312"/>
    </source>
</evidence>
<evidence type="ECO:0000313" key="2">
    <source>
        <dbReference type="EMBL" id="QWL63573.1"/>
    </source>
</evidence>
<feature type="domain" description="Type III secretion system ExsE" evidence="1">
    <location>
        <begin position="39"/>
        <end position="74"/>
    </location>
</feature>
<dbReference type="InterPro" id="IPR040866">
    <property type="entry name" value="T3SS_ExsE"/>
</dbReference>
<dbReference type="Gene3D" id="6.20.290.10">
    <property type="match status" value="1"/>
</dbReference>
<gene>
    <name evidence="2" type="ORF">HQ399_15585</name>
</gene>
<organism evidence="2 3">
    <name type="scientific">Aeromonas jandaei</name>
    <dbReference type="NCBI Taxonomy" id="650"/>
    <lineage>
        <taxon>Bacteria</taxon>
        <taxon>Pseudomonadati</taxon>
        <taxon>Pseudomonadota</taxon>
        <taxon>Gammaproteobacteria</taxon>
        <taxon>Aeromonadales</taxon>
        <taxon>Aeromonadaceae</taxon>
        <taxon>Aeromonas</taxon>
    </lineage>
</organism>
<dbReference type="NCBIfam" id="NF033906">
    <property type="entry name" value="ExsE_fam"/>
    <property type="match status" value="1"/>
</dbReference>
<name>A0ABD7ERE3_AERJA</name>
<proteinExistence type="predicted"/>
<dbReference type="RefSeq" id="WP_139395717.1">
    <property type="nucleotide sequence ID" value="NZ_CAWOPP010000166.1"/>
</dbReference>
<evidence type="ECO:0000259" key="1">
    <source>
        <dbReference type="Pfam" id="PF18286"/>
    </source>
</evidence>
<dbReference type="InterPro" id="IPR053763">
    <property type="entry name" value="T3SS_Regulatory_Protein"/>
</dbReference>
<protein>
    <submittedName>
        <fullName evidence="2">T3SS regulon translocated regulator ExsE family protein</fullName>
    </submittedName>
</protein>
<sequence length="77" mass="8415">MKIQESSASQLASAAERSATGCFAGRAVSSRDALVEPVPLAAALRRTLALSRAQEQMLDRLQQGEHKPLTERRIRLL</sequence>
<dbReference type="EMBL" id="CP053881">
    <property type="protein sequence ID" value="QWL63573.1"/>
    <property type="molecule type" value="Genomic_DNA"/>
</dbReference>
<accession>A0ABD7ERE3</accession>
<dbReference type="AlphaFoldDB" id="A0ABD7ERE3"/>